<accession>A0A921QX03</accession>
<proteinExistence type="predicted"/>
<name>A0A921QX03_SORBI</name>
<protein>
    <submittedName>
        <fullName evidence="1">Uncharacterized protein</fullName>
    </submittedName>
</protein>
<sequence>MHLKFAAKRFCSSTTQLACCCQLDCIDGTLKT</sequence>
<dbReference type="Proteomes" id="UP000807115">
    <property type="component" value="Chromosome 5"/>
</dbReference>
<evidence type="ECO:0000313" key="2">
    <source>
        <dbReference type="Proteomes" id="UP000807115"/>
    </source>
</evidence>
<dbReference type="AlphaFoldDB" id="A0A921QX03"/>
<reference evidence="1" key="1">
    <citation type="journal article" date="2019" name="BMC Genomics">
        <title>A new reference genome for Sorghum bicolor reveals high levels of sequence similarity between sweet and grain genotypes: implications for the genetics of sugar metabolism.</title>
        <authorList>
            <person name="Cooper E.A."/>
            <person name="Brenton Z.W."/>
            <person name="Flinn B.S."/>
            <person name="Jenkins J."/>
            <person name="Shu S."/>
            <person name="Flowers D."/>
            <person name="Luo F."/>
            <person name="Wang Y."/>
            <person name="Xia P."/>
            <person name="Barry K."/>
            <person name="Daum C."/>
            <person name="Lipzen A."/>
            <person name="Yoshinaga Y."/>
            <person name="Schmutz J."/>
            <person name="Saski C."/>
            <person name="Vermerris W."/>
            <person name="Kresovich S."/>
        </authorList>
    </citation>
    <scope>NUCLEOTIDE SEQUENCE</scope>
</reference>
<comment type="caution">
    <text evidence="1">The sequence shown here is derived from an EMBL/GenBank/DDBJ whole genome shotgun (WGS) entry which is preliminary data.</text>
</comment>
<gene>
    <name evidence="1" type="ORF">BDA96_05G038500</name>
</gene>
<reference evidence="1" key="2">
    <citation type="submission" date="2020-10" db="EMBL/GenBank/DDBJ databases">
        <authorList>
            <person name="Cooper E.A."/>
            <person name="Brenton Z.W."/>
            <person name="Flinn B.S."/>
            <person name="Jenkins J."/>
            <person name="Shu S."/>
            <person name="Flowers D."/>
            <person name="Luo F."/>
            <person name="Wang Y."/>
            <person name="Xia P."/>
            <person name="Barry K."/>
            <person name="Daum C."/>
            <person name="Lipzen A."/>
            <person name="Yoshinaga Y."/>
            <person name="Schmutz J."/>
            <person name="Saski C."/>
            <person name="Vermerris W."/>
            <person name="Kresovich S."/>
        </authorList>
    </citation>
    <scope>NUCLEOTIDE SEQUENCE</scope>
</reference>
<dbReference type="EMBL" id="CM027684">
    <property type="protein sequence ID" value="KAG0528740.1"/>
    <property type="molecule type" value="Genomic_DNA"/>
</dbReference>
<organism evidence="1 2">
    <name type="scientific">Sorghum bicolor</name>
    <name type="common">Sorghum</name>
    <name type="synonym">Sorghum vulgare</name>
    <dbReference type="NCBI Taxonomy" id="4558"/>
    <lineage>
        <taxon>Eukaryota</taxon>
        <taxon>Viridiplantae</taxon>
        <taxon>Streptophyta</taxon>
        <taxon>Embryophyta</taxon>
        <taxon>Tracheophyta</taxon>
        <taxon>Spermatophyta</taxon>
        <taxon>Magnoliopsida</taxon>
        <taxon>Liliopsida</taxon>
        <taxon>Poales</taxon>
        <taxon>Poaceae</taxon>
        <taxon>PACMAD clade</taxon>
        <taxon>Panicoideae</taxon>
        <taxon>Andropogonodae</taxon>
        <taxon>Andropogoneae</taxon>
        <taxon>Sorghinae</taxon>
        <taxon>Sorghum</taxon>
    </lineage>
</organism>
<evidence type="ECO:0000313" key="1">
    <source>
        <dbReference type="EMBL" id="KAG0528740.1"/>
    </source>
</evidence>